<dbReference type="PROSITE" id="PS50048">
    <property type="entry name" value="ZN2_CY6_FUNGAL_2"/>
    <property type="match status" value="1"/>
</dbReference>
<evidence type="ECO:0000256" key="3">
    <source>
        <dbReference type="SAM" id="MobiDB-lite"/>
    </source>
</evidence>
<feature type="domain" description="Zn(2)-C6 fungal-type" evidence="4">
    <location>
        <begin position="19"/>
        <end position="47"/>
    </location>
</feature>
<dbReference type="PANTHER" id="PTHR37534:SF11">
    <property type="entry name" value="ZN(II)2CYS6 TRANSCRIPTION FACTOR (EUROFUNG)"/>
    <property type="match status" value="1"/>
</dbReference>
<dbReference type="Proteomes" id="UP000033647">
    <property type="component" value="Unassembled WGS sequence"/>
</dbReference>
<dbReference type="SMART" id="SM00066">
    <property type="entry name" value="GAL4"/>
    <property type="match status" value="1"/>
</dbReference>
<evidence type="ECO:0000313" key="5">
    <source>
        <dbReference type="EMBL" id="KJY01261.1"/>
    </source>
</evidence>
<keyword evidence="6" id="KW-1185">Reference proteome</keyword>
<dbReference type="PROSITE" id="PS00463">
    <property type="entry name" value="ZN2_CY6_FUNGAL_1"/>
    <property type="match status" value="1"/>
</dbReference>
<dbReference type="GO" id="GO:0005634">
    <property type="term" value="C:nucleus"/>
    <property type="evidence" value="ECO:0007669"/>
    <property type="project" value="UniProtKB-SubCell"/>
</dbReference>
<dbReference type="EMBL" id="LAFY01000290">
    <property type="protein sequence ID" value="KJY01261.1"/>
    <property type="molecule type" value="Genomic_DNA"/>
</dbReference>
<name>A0A0F4GYG7_9PEZI</name>
<comment type="caution">
    <text evidence="5">The sequence shown here is derived from an EMBL/GenBank/DDBJ whole genome shotgun (WGS) entry which is preliminary data.</text>
</comment>
<evidence type="ECO:0000313" key="6">
    <source>
        <dbReference type="Proteomes" id="UP000033647"/>
    </source>
</evidence>
<evidence type="ECO:0000256" key="2">
    <source>
        <dbReference type="ARBA" id="ARBA00023242"/>
    </source>
</evidence>
<proteinExistence type="predicted"/>
<accession>A0A0F4GYG7</accession>
<feature type="region of interest" description="Disordered" evidence="3">
    <location>
        <begin position="61"/>
        <end position="82"/>
    </location>
</feature>
<dbReference type="STRING" id="1047168.A0A0F4GYG7"/>
<gene>
    <name evidence="5" type="ORF">TI39_contig298g00016</name>
</gene>
<dbReference type="Gene3D" id="4.10.240.10">
    <property type="entry name" value="Zn(2)-C6 fungal-type DNA-binding domain"/>
    <property type="match status" value="1"/>
</dbReference>
<protein>
    <submittedName>
        <fullName evidence="5">Arginine metabolism regulation protein II</fullName>
    </submittedName>
</protein>
<dbReference type="InterPro" id="IPR021858">
    <property type="entry name" value="Fun_TF"/>
</dbReference>
<dbReference type="GO" id="GO:0000981">
    <property type="term" value="F:DNA-binding transcription factor activity, RNA polymerase II-specific"/>
    <property type="evidence" value="ECO:0007669"/>
    <property type="project" value="InterPro"/>
</dbReference>
<dbReference type="InterPro" id="IPR036864">
    <property type="entry name" value="Zn2-C6_fun-type_DNA-bd_sf"/>
</dbReference>
<dbReference type="PANTHER" id="PTHR37534">
    <property type="entry name" value="TRANSCRIPTIONAL ACTIVATOR PROTEIN UGA3"/>
    <property type="match status" value="1"/>
</dbReference>
<dbReference type="Pfam" id="PF00172">
    <property type="entry name" value="Zn_clus"/>
    <property type="match status" value="1"/>
</dbReference>
<dbReference type="GO" id="GO:0045944">
    <property type="term" value="P:positive regulation of transcription by RNA polymerase II"/>
    <property type="evidence" value="ECO:0007669"/>
    <property type="project" value="TreeGrafter"/>
</dbReference>
<organism evidence="5 6">
    <name type="scientific">Zymoseptoria brevis</name>
    <dbReference type="NCBI Taxonomy" id="1047168"/>
    <lineage>
        <taxon>Eukaryota</taxon>
        <taxon>Fungi</taxon>
        <taxon>Dikarya</taxon>
        <taxon>Ascomycota</taxon>
        <taxon>Pezizomycotina</taxon>
        <taxon>Dothideomycetes</taxon>
        <taxon>Dothideomycetidae</taxon>
        <taxon>Mycosphaerellales</taxon>
        <taxon>Mycosphaerellaceae</taxon>
        <taxon>Zymoseptoria</taxon>
    </lineage>
</organism>
<evidence type="ECO:0000259" key="4">
    <source>
        <dbReference type="PROSITE" id="PS50048"/>
    </source>
</evidence>
<dbReference type="AlphaFoldDB" id="A0A0F4GYG7"/>
<dbReference type="GO" id="GO:0000976">
    <property type="term" value="F:transcription cis-regulatory region binding"/>
    <property type="evidence" value="ECO:0007669"/>
    <property type="project" value="TreeGrafter"/>
</dbReference>
<reference evidence="5 6" key="1">
    <citation type="submission" date="2015-03" db="EMBL/GenBank/DDBJ databases">
        <title>RNA-seq based gene annotation and comparative genomics of four Zymoseptoria species reveal species-specific pathogenicity related genes and transposable element activity.</title>
        <authorList>
            <person name="Grandaubert J."/>
            <person name="Bhattacharyya A."/>
            <person name="Stukenbrock E.H."/>
        </authorList>
    </citation>
    <scope>NUCLEOTIDE SEQUENCE [LARGE SCALE GENOMIC DNA]</scope>
    <source>
        <strain evidence="5 6">Zb18110</strain>
    </source>
</reference>
<dbReference type="GO" id="GO:0008270">
    <property type="term" value="F:zinc ion binding"/>
    <property type="evidence" value="ECO:0007669"/>
    <property type="project" value="InterPro"/>
</dbReference>
<keyword evidence="2" id="KW-0539">Nucleus</keyword>
<sequence>MTGRAAPATRRSVKKSRGGCTRCKAQHLKCDEKKPECGRCERLGVGCPGYAQPLKWSYKHEVDQPRSSAQTPATATAQTPGELQFSPSSAMAELDWTDLLFQPMLDSVPPAPTKTILEPARHLDWDTATPVNACPSWANAGDDTVPQNDAVILRSTSSRSPVRCQQSMLRSLQNRRPEVLPQVPRSLSHQSTELISYYFKEVPRVYSMFDSMKNPFRYAVSDLFGHSLIVNLAAQSMAAGFLVEVHPRFAKVGRNLRREAMELIKKEDSTDYKALLALSMFGPTGNWLDASDLGVEFYNMARDRIEAIRSSCTVMVANDNNFNFFDEVLVFWECILAYVVDGNLIRPAQPSLEIPVSDMSMKRAAHPWTGVAREMVQIVADIGRLVRAHRSRLRKQTFVTQVCLDQLGHDLLVAKEFEKRILAYQLPDEESIFDLEDEATPIHHLITMAEVNRYAGLLQLYRVFPDLLTDRLAAEDGALDHWTGNANTSLPANRTRNSEWLTAFAIEALRLLESVPIESGTRDFHPFMLVLCSSELTCTSMNELSASNSTNSDDEEMDETFVEVSMVRKFVLDRLTTCLRLLPPTPIRVCIDIVKETWKRIDAGQKDVYWLDVMMERGWETIMA</sequence>
<comment type="subcellular location">
    <subcellularLocation>
        <location evidence="1">Nucleus</location>
    </subcellularLocation>
</comment>
<dbReference type="CDD" id="cd00067">
    <property type="entry name" value="GAL4"/>
    <property type="match status" value="1"/>
</dbReference>
<dbReference type="Pfam" id="PF11951">
    <property type="entry name" value="Fungal_trans_2"/>
    <property type="match status" value="1"/>
</dbReference>
<dbReference type="OrthoDB" id="4835445at2759"/>
<feature type="compositionally biased region" description="Low complexity" evidence="3">
    <location>
        <begin position="69"/>
        <end position="80"/>
    </location>
</feature>
<dbReference type="SUPFAM" id="SSF57701">
    <property type="entry name" value="Zn2/Cys6 DNA-binding domain"/>
    <property type="match status" value="1"/>
</dbReference>
<evidence type="ECO:0000256" key="1">
    <source>
        <dbReference type="ARBA" id="ARBA00004123"/>
    </source>
</evidence>
<dbReference type="InterPro" id="IPR001138">
    <property type="entry name" value="Zn2Cys6_DnaBD"/>
</dbReference>